<dbReference type="GeneID" id="22913711"/>
<name>A0A023B479_GRENI</name>
<dbReference type="eggNOG" id="KOG3036">
    <property type="taxonomic scope" value="Eukaryota"/>
</dbReference>
<dbReference type="PANTHER" id="PTHR12262">
    <property type="entry name" value="CCR4-NOT TRANSCRIPTION COMPLEX SUBUNIT 9"/>
    <property type="match status" value="1"/>
</dbReference>
<dbReference type="GO" id="GO:0030014">
    <property type="term" value="C:CCR4-NOT complex"/>
    <property type="evidence" value="ECO:0007669"/>
    <property type="project" value="InterPro"/>
</dbReference>
<dbReference type="Proteomes" id="UP000019763">
    <property type="component" value="Unassembled WGS sequence"/>
</dbReference>
<dbReference type="AlphaFoldDB" id="A0A023B479"/>
<dbReference type="VEuPathDB" id="CryptoDB:GNI_104280"/>
<evidence type="ECO:0000313" key="3">
    <source>
        <dbReference type="EMBL" id="EZG56362.1"/>
    </source>
</evidence>
<reference evidence="3" key="1">
    <citation type="submission" date="2013-12" db="EMBL/GenBank/DDBJ databases">
        <authorList>
            <person name="Omoto C.K."/>
            <person name="Sibley D."/>
            <person name="Venepally P."/>
            <person name="Hadjithomas M."/>
            <person name="Karamycheva S."/>
            <person name="Brunk B."/>
            <person name="Roos D."/>
            <person name="Caler E."/>
            <person name="Lorenzi H."/>
        </authorList>
    </citation>
    <scope>NUCLEOTIDE SEQUENCE</scope>
</reference>
<keyword evidence="4" id="KW-1185">Reference proteome</keyword>
<proteinExistence type="inferred from homology"/>
<evidence type="ECO:0000256" key="1">
    <source>
        <dbReference type="ARBA" id="ARBA00006385"/>
    </source>
</evidence>
<organism evidence="3 4">
    <name type="scientific">Gregarina niphandrodes</name>
    <name type="common">Septate eugregarine</name>
    <dbReference type="NCBI Taxonomy" id="110365"/>
    <lineage>
        <taxon>Eukaryota</taxon>
        <taxon>Sar</taxon>
        <taxon>Alveolata</taxon>
        <taxon>Apicomplexa</taxon>
        <taxon>Conoidasida</taxon>
        <taxon>Gregarinasina</taxon>
        <taxon>Eugregarinorida</taxon>
        <taxon>Gregarinidae</taxon>
        <taxon>Gregarina</taxon>
    </lineage>
</organism>
<evidence type="ECO:0000313" key="4">
    <source>
        <dbReference type="Proteomes" id="UP000019763"/>
    </source>
</evidence>
<keyword evidence="2" id="KW-0472">Membrane</keyword>
<gene>
    <name evidence="3" type="ORF">GNI_104280</name>
</gene>
<dbReference type="OMA" id="IFIVQKF"/>
<comment type="similarity">
    <text evidence="1">Belongs to the CNOT9 family.</text>
</comment>
<feature type="transmembrane region" description="Helical" evidence="2">
    <location>
        <begin position="41"/>
        <end position="63"/>
    </location>
</feature>
<dbReference type="SUPFAM" id="SSF48371">
    <property type="entry name" value="ARM repeat"/>
    <property type="match status" value="1"/>
</dbReference>
<evidence type="ECO:0000256" key="2">
    <source>
        <dbReference type="SAM" id="Phobius"/>
    </source>
</evidence>
<dbReference type="RefSeq" id="XP_011131291.1">
    <property type="nucleotide sequence ID" value="XM_011132989.1"/>
</dbReference>
<protein>
    <submittedName>
        <fullName evidence="3">Cell differentiation protein rcd1</fullName>
    </submittedName>
</protein>
<accession>A0A023B479</accession>
<keyword evidence="2" id="KW-1133">Transmembrane helix</keyword>
<comment type="caution">
    <text evidence="3">The sequence shown here is derived from an EMBL/GenBank/DDBJ whole genome shotgun (WGS) entry which is preliminary data.</text>
</comment>
<dbReference type="OrthoDB" id="1183224at2759"/>
<dbReference type="Gene3D" id="1.25.10.10">
    <property type="entry name" value="Leucine-rich Repeat Variant"/>
    <property type="match status" value="1"/>
</dbReference>
<dbReference type="EMBL" id="AFNH02000778">
    <property type="protein sequence ID" value="EZG56362.1"/>
    <property type="molecule type" value="Genomic_DNA"/>
</dbReference>
<dbReference type="GO" id="GO:0006402">
    <property type="term" value="P:mRNA catabolic process"/>
    <property type="evidence" value="ECO:0007669"/>
    <property type="project" value="InterPro"/>
</dbReference>
<dbReference type="InterPro" id="IPR007216">
    <property type="entry name" value="CNOT9"/>
</dbReference>
<dbReference type="FunFam" id="1.25.10.10:FF:000661">
    <property type="entry name" value="Cell differentiation family, Rcd1-like containing protein"/>
    <property type="match status" value="1"/>
</dbReference>
<dbReference type="InterPro" id="IPR011989">
    <property type="entry name" value="ARM-like"/>
</dbReference>
<sequence length="287" mass="32241">MDEEEVRVCELIRDIADVNKRDAALHELSKRRETFPQMARYLWFSFGTMAAFLQEIIAVYPLMNPSTLTAAQSQRVCNCLALLQCVACHPETKRYCLKAHIPLYLYPFLNCSSNSKALEFLRLTALGVIGALVKGDDPEVLRFLLQSEVVPLCLRIMDNGNELPQTVATFVVQKVLGQEEGLLYLCATAERFYAVSSILSSMVNGTSAGTATNERVPPTPRLLKHIVKCYLRLCDNRKAREAFKHCLPEAFNNDSLSSQIEEDPQIGRWISQIVLSVQTNQPPTNTD</sequence>
<dbReference type="InterPro" id="IPR016024">
    <property type="entry name" value="ARM-type_fold"/>
</dbReference>
<dbReference type="Pfam" id="PF04078">
    <property type="entry name" value="Rcd1"/>
    <property type="match status" value="1"/>
</dbReference>
<keyword evidence="2" id="KW-0812">Transmembrane</keyword>